<dbReference type="EMBL" id="JACHIL010000001">
    <property type="protein sequence ID" value="MBB5089848.1"/>
    <property type="molecule type" value="Genomic_DNA"/>
</dbReference>
<comment type="caution">
    <text evidence="2">The sequence shown here is derived from an EMBL/GenBank/DDBJ whole genome shotgun (WGS) entry which is preliminary data.</text>
</comment>
<accession>A0A7W8ENR9</accession>
<gene>
    <name evidence="2" type="ORF">HNQ68_000360</name>
</gene>
<dbReference type="Proteomes" id="UP000531231">
    <property type="component" value="Unassembled WGS sequence"/>
</dbReference>
<organism evidence="2 3">
    <name type="scientific">Pseudochrobactrum saccharolyticum</name>
    <dbReference type="NCBI Taxonomy" id="354352"/>
    <lineage>
        <taxon>Bacteria</taxon>
        <taxon>Pseudomonadati</taxon>
        <taxon>Pseudomonadota</taxon>
        <taxon>Alphaproteobacteria</taxon>
        <taxon>Hyphomicrobiales</taxon>
        <taxon>Brucellaceae</taxon>
        <taxon>Pseudochrobactrum</taxon>
    </lineage>
</organism>
<protein>
    <submittedName>
        <fullName evidence="2">Uncharacterized protein YbjT (DUF2867 family)</fullName>
    </submittedName>
</protein>
<dbReference type="AlphaFoldDB" id="A0A7W8ENR9"/>
<dbReference type="RefSeq" id="WP_151158486.1">
    <property type="nucleotide sequence ID" value="NZ_JACHIL010000001.1"/>
</dbReference>
<name>A0A7W8ENR9_9HYPH</name>
<evidence type="ECO:0000313" key="3">
    <source>
        <dbReference type="Proteomes" id="UP000531231"/>
    </source>
</evidence>
<dbReference type="InterPro" id="IPR036291">
    <property type="entry name" value="NAD(P)-bd_dom_sf"/>
</dbReference>
<dbReference type="SUPFAM" id="SSF51735">
    <property type="entry name" value="NAD(P)-binding Rossmann-fold domains"/>
    <property type="match status" value="1"/>
</dbReference>
<dbReference type="GO" id="GO:0004074">
    <property type="term" value="F:biliverdin reductase [NAD(P)H] activity"/>
    <property type="evidence" value="ECO:0007669"/>
    <property type="project" value="TreeGrafter"/>
</dbReference>
<dbReference type="Gene3D" id="3.40.50.720">
    <property type="entry name" value="NAD(P)-binding Rossmann-like Domain"/>
    <property type="match status" value="1"/>
</dbReference>
<dbReference type="Pfam" id="PF13460">
    <property type="entry name" value="NAD_binding_10"/>
    <property type="match status" value="1"/>
</dbReference>
<dbReference type="InterPro" id="IPR016040">
    <property type="entry name" value="NAD(P)-bd_dom"/>
</dbReference>
<dbReference type="PANTHER" id="PTHR43355">
    <property type="entry name" value="FLAVIN REDUCTASE (NADPH)"/>
    <property type="match status" value="1"/>
</dbReference>
<sequence>MKKIAILGASGQIAQHVVDMLAERGDTEMTLFLRDVRKLSRDIPDNARVIEGDVHDTAKLRDAVSGQDVVYANLAGDVDAQAAAIITVMKDAGSRKLIFCTTLGIYDEVPGQFGSWNNREIGEYLPPYRKAADLVEASGLDYVVLRPAWLTDADEVTYETTERHEPFKGTEISRKSVAALVVNLAETTGALGNRNIGINKPNTGGDKPAFM</sequence>
<dbReference type="PANTHER" id="PTHR43355:SF2">
    <property type="entry name" value="FLAVIN REDUCTASE (NADPH)"/>
    <property type="match status" value="1"/>
</dbReference>
<dbReference type="InterPro" id="IPR051606">
    <property type="entry name" value="Polyketide_Oxido-like"/>
</dbReference>
<keyword evidence="3" id="KW-1185">Reference proteome</keyword>
<evidence type="ECO:0000313" key="2">
    <source>
        <dbReference type="EMBL" id="MBB5089848.1"/>
    </source>
</evidence>
<reference evidence="2 3" key="1">
    <citation type="submission" date="2020-08" db="EMBL/GenBank/DDBJ databases">
        <title>Genomic Encyclopedia of Type Strains, Phase IV (KMG-IV): sequencing the most valuable type-strain genomes for metagenomic binning, comparative biology and taxonomic classification.</title>
        <authorList>
            <person name="Goeker M."/>
        </authorList>
    </citation>
    <scope>NUCLEOTIDE SEQUENCE [LARGE SCALE GENOMIC DNA]</scope>
    <source>
        <strain evidence="2 3">DSM 25620</strain>
    </source>
</reference>
<feature type="domain" description="NAD(P)-binding" evidence="1">
    <location>
        <begin position="8"/>
        <end position="186"/>
    </location>
</feature>
<evidence type="ECO:0000259" key="1">
    <source>
        <dbReference type="Pfam" id="PF13460"/>
    </source>
</evidence>
<proteinExistence type="predicted"/>
<dbReference type="GO" id="GO:0042602">
    <property type="term" value="F:riboflavin reductase (NADPH) activity"/>
    <property type="evidence" value="ECO:0007669"/>
    <property type="project" value="TreeGrafter"/>
</dbReference>